<evidence type="ECO:0000256" key="2">
    <source>
        <dbReference type="ARBA" id="ARBA00004304"/>
    </source>
</evidence>
<dbReference type="EMBL" id="JAATJU010027400">
    <property type="protein sequence ID" value="KAH0500510.1"/>
    <property type="molecule type" value="Genomic_DNA"/>
</dbReference>
<comment type="function">
    <text evidence="1">Participates in the translocation of transit peptide-containing proteins across the mitochondrial inner membrane. Also required for assembly of mitochondrial respiratory chain complex I and complex IV as component of the MITRAC (mitochondrial translation regulation assembly intermediate of cytochrome c oxidase complex) complex. Probably shuttles between the presequence translocase and respiratory-chain assembly intermediates in a process that promotes incorporation of early nuclear-encoded subunits into these complexes.</text>
</comment>
<dbReference type="PANTHER" id="PTHR13032">
    <property type="entry name" value="MITOCHONDRIAL IMPORT INNER MEMBRANE TRANSLOCASE SUBUNIT TIM21"/>
    <property type="match status" value="1"/>
</dbReference>
<evidence type="ECO:0000256" key="14">
    <source>
        <dbReference type="RuleBase" id="RU367142"/>
    </source>
</evidence>
<keyword evidence="11 14" id="KW-0496">Mitochondrion</keyword>
<keyword evidence="8" id="KW-0809">Transit peptide</keyword>
<dbReference type="Pfam" id="PF08294">
    <property type="entry name" value="TIM21"/>
    <property type="match status" value="1"/>
</dbReference>
<protein>
    <recommendedName>
        <fullName evidence="4 14">Mitochondrial import inner membrane translocase subunit Tim21</fullName>
    </recommendedName>
</protein>
<evidence type="ECO:0000256" key="12">
    <source>
        <dbReference type="ARBA" id="ARBA00023136"/>
    </source>
</evidence>
<evidence type="ECO:0000256" key="1">
    <source>
        <dbReference type="ARBA" id="ARBA00003031"/>
    </source>
</evidence>
<dbReference type="AlphaFoldDB" id="A0A8J6FXF7"/>
<comment type="subcellular location">
    <subcellularLocation>
        <location evidence="14">Mitochondrion inner membrane</location>
        <topology evidence="14">Single-pass membrane protein</topology>
    </subcellularLocation>
    <subcellularLocation>
        <location evidence="2">Mitochondrion membrane</location>
        <topology evidence="2">Single-pass membrane protein</topology>
    </subcellularLocation>
</comment>
<dbReference type="Proteomes" id="UP000710432">
    <property type="component" value="Unassembled WGS sequence"/>
</dbReference>
<evidence type="ECO:0000256" key="8">
    <source>
        <dbReference type="ARBA" id="ARBA00022946"/>
    </source>
</evidence>
<evidence type="ECO:0000256" key="13">
    <source>
        <dbReference type="ARBA" id="ARBA00047099"/>
    </source>
</evidence>
<gene>
    <name evidence="16" type="ORF">LTLLF_200605</name>
</gene>
<evidence type="ECO:0000256" key="15">
    <source>
        <dbReference type="SAM" id="MobiDB-lite"/>
    </source>
</evidence>
<evidence type="ECO:0000256" key="9">
    <source>
        <dbReference type="ARBA" id="ARBA00022989"/>
    </source>
</evidence>
<evidence type="ECO:0000313" key="16">
    <source>
        <dbReference type="EMBL" id="KAH0500510.1"/>
    </source>
</evidence>
<proteinExistence type="inferred from homology"/>
<keyword evidence="9 14" id="KW-1133">Transmembrane helix</keyword>
<dbReference type="FunFam" id="3.10.450.320:FF:000001">
    <property type="entry name" value="Mitochondrial import inner membrane translocase subunit Tim21"/>
    <property type="match status" value="1"/>
</dbReference>
<keyword evidence="14" id="KW-0999">Mitochondrion inner membrane</keyword>
<comment type="similarity">
    <text evidence="3 14">Belongs to the TIM21 family.</text>
</comment>
<comment type="caution">
    <text evidence="16">The sequence shown here is derived from an EMBL/GenBank/DDBJ whole genome shotgun (WGS) entry which is preliminary data.</text>
</comment>
<feature type="region of interest" description="Disordered" evidence="15">
    <location>
        <begin position="61"/>
        <end position="92"/>
    </location>
</feature>
<feature type="compositionally biased region" description="Basic and acidic residues" evidence="15">
    <location>
        <begin position="250"/>
        <end position="259"/>
    </location>
</feature>
<accession>A0A8J6FXF7</accession>
<evidence type="ECO:0000256" key="10">
    <source>
        <dbReference type="ARBA" id="ARBA00023010"/>
    </source>
</evidence>
<evidence type="ECO:0000256" key="4">
    <source>
        <dbReference type="ARBA" id="ARBA00020726"/>
    </source>
</evidence>
<keyword evidence="5 14" id="KW-0813">Transport</keyword>
<dbReference type="GO" id="GO:0030150">
    <property type="term" value="P:protein import into mitochondrial matrix"/>
    <property type="evidence" value="ECO:0007669"/>
    <property type="project" value="UniProtKB-UniRule"/>
</dbReference>
<evidence type="ECO:0000256" key="6">
    <source>
        <dbReference type="ARBA" id="ARBA00022692"/>
    </source>
</evidence>
<keyword evidence="10 14" id="KW-0811">Translocation</keyword>
<dbReference type="PANTHER" id="PTHR13032:SF6">
    <property type="entry name" value="MITOCHONDRIAL IMPORT INNER MEMBRANE TRANSLOCASE SUBUNIT TIM21"/>
    <property type="match status" value="1"/>
</dbReference>
<dbReference type="Gene3D" id="3.10.450.320">
    <property type="entry name" value="Mitochondrial import inner membrane translocase subunit Tim21"/>
    <property type="match status" value="1"/>
</dbReference>
<comment type="function">
    <text evidence="14">Essential component of the TIM23 complex, a complex that mediates the translocation of transit peptide-containing proteins across the mitochondrial inner membrane.</text>
</comment>
<dbReference type="InterPro" id="IPR013261">
    <property type="entry name" value="Tim21"/>
</dbReference>
<dbReference type="GO" id="GO:0005744">
    <property type="term" value="C:TIM23 mitochondrial import inner membrane translocase complex"/>
    <property type="evidence" value="ECO:0007669"/>
    <property type="project" value="UniProtKB-UniRule"/>
</dbReference>
<evidence type="ECO:0000256" key="3">
    <source>
        <dbReference type="ARBA" id="ARBA00010867"/>
    </source>
</evidence>
<evidence type="ECO:0000256" key="7">
    <source>
        <dbReference type="ARBA" id="ARBA00022927"/>
    </source>
</evidence>
<keyword evidence="6 14" id="KW-0812">Transmembrane</keyword>
<keyword evidence="7 14" id="KW-0653">Protein transport</keyword>
<evidence type="ECO:0000256" key="5">
    <source>
        <dbReference type="ARBA" id="ARBA00022448"/>
    </source>
</evidence>
<sequence>MLCAFLRVVQNMEKLPGCLGGQLLQHFVHTKACLKTQPLRWGLFEQKKTVHPRTELGFTRKTFCTQGPDPQKAKEDSSKQVSVHRNQRGETGLSMSQKVKEAGRDFSYLIVVFFGVSITGALLYTVFKELFSSSSPNIIYGKALGKCRAHPEVISVFGKPLKGYGEMSRRGRRQHVSFVEYVKNGLKRIRVKFYIEGSEPGRQGTVHAEVEENPQSGQFEFRYVYVNVTPMRSIIIEDNPTTNSYIYPAQRDDTMDHRGRTNRSTPV</sequence>
<keyword evidence="12 14" id="KW-0472">Membrane</keyword>
<feature type="transmembrane region" description="Helical" evidence="14">
    <location>
        <begin position="106"/>
        <end position="127"/>
    </location>
</feature>
<dbReference type="InterPro" id="IPR038552">
    <property type="entry name" value="Tim21_IMS_sf"/>
</dbReference>
<evidence type="ECO:0000256" key="11">
    <source>
        <dbReference type="ARBA" id="ARBA00023128"/>
    </source>
</evidence>
<organism evidence="16 17">
    <name type="scientific">Microtus ochrogaster</name>
    <name type="common">Prairie vole</name>
    <dbReference type="NCBI Taxonomy" id="79684"/>
    <lineage>
        <taxon>Eukaryota</taxon>
        <taxon>Metazoa</taxon>
        <taxon>Chordata</taxon>
        <taxon>Craniata</taxon>
        <taxon>Vertebrata</taxon>
        <taxon>Euteleostomi</taxon>
        <taxon>Mammalia</taxon>
        <taxon>Eutheria</taxon>
        <taxon>Euarchontoglires</taxon>
        <taxon>Glires</taxon>
        <taxon>Rodentia</taxon>
        <taxon>Myomorpha</taxon>
        <taxon>Muroidea</taxon>
        <taxon>Cricetidae</taxon>
        <taxon>Arvicolinae</taxon>
        <taxon>Microtus</taxon>
    </lineage>
</organism>
<evidence type="ECO:0000313" key="17">
    <source>
        <dbReference type="Proteomes" id="UP000710432"/>
    </source>
</evidence>
<name>A0A8J6FXF7_MICOH</name>
<reference evidence="16" key="1">
    <citation type="submission" date="2020-03" db="EMBL/GenBank/DDBJ databases">
        <title>Studies in the Genomics of Life Span.</title>
        <authorList>
            <person name="Glass D."/>
        </authorList>
    </citation>
    <scope>NUCLEOTIDE SEQUENCE</scope>
    <source>
        <strain evidence="16">LTLLF</strain>
        <tissue evidence="16">Muscle</tissue>
    </source>
</reference>
<feature type="region of interest" description="Disordered" evidence="15">
    <location>
        <begin position="245"/>
        <end position="267"/>
    </location>
</feature>
<comment type="subunit">
    <text evidence="13">Component of the TIM23 complex. Component of the MITRAC (mitochondrial translation regulation assembly intermediate of cytochrome c oxidase complex) complex, the core components of this complex being COA3/MITRAC12 and COX14. Interacts with COA3 and MT-CO1/COX1.</text>
</comment>